<keyword evidence="5" id="KW-1185">Reference proteome</keyword>
<feature type="domain" description="Major facilitator superfamily (MFS) profile" evidence="3">
    <location>
        <begin position="100"/>
        <end position="414"/>
    </location>
</feature>
<comment type="subcellular location">
    <subcellularLocation>
        <location evidence="1">Membrane</location>
        <topology evidence="1">Multi-pass membrane protein</topology>
    </subcellularLocation>
</comment>
<feature type="transmembrane region" description="Helical" evidence="2">
    <location>
        <begin position="271"/>
        <end position="289"/>
    </location>
</feature>
<name>A0ABY0HJB5_9PEZI</name>
<evidence type="ECO:0000259" key="3">
    <source>
        <dbReference type="PROSITE" id="PS50850"/>
    </source>
</evidence>
<dbReference type="Gene3D" id="1.20.1250.20">
    <property type="entry name" value="MFS general substrate transporter like domains"/>
    <property type="match status" value="1"/>
</dbReference>
<dbReference type="EMBL" id="QJNS01000035">
    <property type="protein sequence ID" value="RYO91869.1"/>
    <property type="molecule type" value="Genomic_DNA"/>
</dbReference>
<dbReference type="InterPro" id="IPR020846">
    <property type="entry name" value="MFS_dom"/>
</dbReference>
<dbReference type="Proteomes" id="UP000294003">
    <property type="component" value="Unassembled WGS sequence"/>
</dbReference>
<feature type="transmembrane region" description="Helical" evidence="2">
    <location>
        <begin position="165"/>
        <end position="183"/>
    </location>
</feature>
<dbReference type="InterPro" id="IPR036259">
    <property type="entry name" value="MFS_trans_sf"/>
</dbReference>
<protein>
    <recommendedName>
        <fullName evidence="3">Major facilitator superfamily (MFS) profile domain-containing protein</fullName>
    </recommendedName>
</protein>
<dbReference type="InterPro" id="IPR011701">
    <property type="entry name" value="MFS"/>
</dbReference>
<feature type="transmembrane region" description="Helical" evidence="2">
    <location>
        <begin position="342"/>
        <end position="363"/>
    </location>
</feature>
<proteinExistence type="predicted"/>
<keyword evidence="2" id="KW-0812">Transmembrane</keyword>
<feature type="transmembrane region" description="Helical" evidence="2">
    <location>
        <begin position="375"/>
        <end position="398"/>
    </location>
</feature>
<dbReference type="Pfam" id="PF07690">
    <property type="entry name" value="MFS_1"/>
    <property type="match status" value="1"/>
</dbReference>
<dbReference type="PROSITE" id="PS50850">
    <property type="entry name" value="MFS"/>
    <property type="match status" value="1"/>
</dbReference>
<evidence type="ECO:0000256" key="2">
    <source>
        <dbReference type="SAM" id="Phobius"/>
    </source>
</evidence>
<evidence type="ECO:0000313" key="5">
    <source>
        <dbReference type="Proteomes" id="UP000294003"/>
    </source>
</evidence>
<comment type="caution">
    <text evidence="4">The sequence shown here is derived from an EMBL/GenBank/DDBJ whole genome shotgun (WGS) entry which is preliminary data.</text>
</comment>
<evidence type="ECO:0000313" key="4">
    <source>
        <dbReference type="EMBL" id="RYO91869.1"/>
    </source>
</evidence>
<evidence type="ECO:0000256" key="1">
    <source>
        <dbReference type="ARBA" id="ARBA00004141"/>
    </source>
</evidence>
<dbReference type="PANTHER" id="PTHR23520:SF5">
    <property type="entry name" value="TRANSPORTER, PUTATIVE (AFU_ORTHOLOGUE AFUA_3G04000)-RELATED"/>
    <property type="match status" value="1"/>
</dbReference>
<sequence>MESLTYIRARTGLGVLRRTDSTKLIIALGRSSTVNSILSSPGYVRDKSSDLVRRMLCGLSFGGIMEESETRAPAMPAWRGISAKVFEELGLISLYGSSPDVKLLCLQRFIRLFAYGLSTLVLVAYLEALGNTKTEIGLFMTFTLVGDVCISFLLTLFADALGRKVTLALGAALMVASGIVFAISGSYWVLLVGAIVGVISPSGNEIGPFKAVEESIIAHLTEPYNRGDIYAWYAMLGFAGAASGLVCTGWVLQHSTQSRHWDIIPSYRAIYFGYAVIGALKLVLSLLLTQSIESEKKQQWANEGQGETVPLLNGSTEEPAKRGIRSLLPDISKDSVPVVIKLCLLFALDSFGSGLAPLSWITYYIQSKFNVEEGMLGTIFFVSQVLAAASMIVASSLAKKFGSMNAKFPSKTQP</sequence>
<reference evidence="4 5" key="1">
    <citation type="submission" date="2018-06" db="EMBL/GenBank/DDBJ databases">
        <title>Complete Genomes of Monosporascus.</title>
        <authorList>
            <person name="Robinson A.J."/>
            <person name="Natvig D.O."/>
        </authorList>
    </citation>
    <scope>NUCLEOTIDE SEQUENCE [LARGE SCALE GENOMIC DNA]</scope>
    <source>
        <strain evidence="4 5">CBS 609.92</strain>
    </source>
</reference>
<keyword evidence="2" id="KW-1133">Transmembrane helix</keyword>
<feature type="transmembrane region" description="Helical" evidence="2">
    <location>
        <begin position="230"/>
        <end position="251"/>
    </location>
</feature>
<feature type="transmembrane region" description="Helical" evidence="2">
    <location>
        <begin position="112"/>
        <end position="130"/>
    </location>
</feature>
<dbReference type="SUPFAM" id="SSF103473">
    <property type="entry name" value="MFS general substrate transporter"/>
    <property type="match status" value="1"/>
</dbReference>
<feature type="transmembrane region" description="Helical" evidence="2">
    <location>
        <begin position="189"/>
        <end position="209"/>
    </location>
</feature>
<dbReference type="PANTHER" id="PTHR23520">
    <property type="entry name" value="TRANSPORTER, PUTATIVE (AFU_ORTHOLOGUE AFUA_3G04000)-RELATED"/>
    <property type="match status" value="1"/>
</dbReference>
<keyword evidence="2" id="KW-0472">Membrane</keyword>
<accession>A0ABY0HJB5</accession>
<feature type="transmembrane region" description="Helical" evidence="2">
    <location>
        <begin position="136"/>
        <end position="158"/>
    </location>
</feature>
<gene>
    <name evidence="4" type="ORF">DL762_001949</name>
</gene>
<organism evidence="4 5">
    <name type="scientific">Monosporascus cannonballus</name>
    <dbReference type="NCBI Taxonomy" id="155416"/>
    <lineage>
        <taxon>Eukaryota</taxon>
        <taxon>Fungi</taxon>
        <taxon>Dikarya</taxon>
        <taxon>Ascomycota</taxon>
        <taxon>Pezizomycotina</taxon>
        <taxon>Sordariomycetes</taxon>
        <taxon>Xylariomycetidae</taxon>
        <taxon>Xylariales</taxon>
        <taxon>Xylariales incertae sedis</taxon>
        <taxon>Monosporascus</taxon>
    </lineage>
</organism>